<proteinExistence type="predicted"/>
<evidence type="ECO:0000313" key="2">
    <source>
        <dbReference type="Proteomes" id="UP001177021"/>
    </source>
</evidence>
<reference evidence="1" key="1">
    <citation type="submission" date="2023-10" db="EMBL/GenBank/DDBJ databases">
        <authorList>
            <person name="Rodriguez Cubillos JULIANA M."/>
            <person name="De Vega J."/>
        </authorList>
    </citation>
    <scope>NUCLEOTIDE SEQUENCE</scope>
</reference>
<name>A0ACB0IPH4_TRIPR</name>
<organism evidence="1 2">
    <name type="scientific">Trifolium pratense</name>
    <name type="common">Red clover</name>
    <dbReference type="NCBI Taxonomy" id="57577"/>
    <lineage>
        <taxon>Eukaryota</taxon>
        <taxon>Viridiplantae</taxon>
        <taxon>Streptophyta</taxon>
        <taxon>Embryophyta</taxon>
        <taxon>Tracheophyta</taxon>
        <taxon>Spermatophyta</taxon>
        <taxon>Magnoliopsida</taxon>
        <taxon>eudicotyledons</taxon>
        <taxon>Gunneridae</taxon>
        <taxon>Pentapetalae</taxon>
        <taxon>rosids</taxon>
        <taxon>fabids</taxon>
        <taxon>Fabales</taxon>
        <taxon>Fabaceae</taxon>
        <taxon>Papilionoideae</taxon>
        <taxon>50 kb inversion clade</taxon>
        <taxon>NPAAA clade</taxon>
        <taxon>Hologalegina</taxon>
        <taxon>IRL clade</taxon>
        <taxon>Trifolieae</taxon>
        <taxon>Trifolium</taxon>
    </lineage>
</organism>
<dbReference type="Proteomes" id="UP001177021">
    <property type="component" value="Unassembled WGS sequence"/>
</dbReference>
<protein>
    <submittedName>
        <fullName evidence="1">Uncharacterized protein</fullName>
    </submittedName>
</protein>
<sequence>MAKKSVSGTNEKVSNYIHDDIVFSILSKLPLKSLKRFGCVRKSWSLLFENPLFMNMFRNNFLSKDTSYCHNASFLLQRRIPNIFANDLHSLSGERFENRVELNLPDPFQDDDLCRLYLFDILNVSSTNDFICVCCHLRDKRFALNVIPRRPLRRIRFGNRFALWNPTTDEFKVIPQSPAQFKPFATNVSHDVINFNAGSFVYGFGYDRVIHDYKVLHQVQFSAPLLFPDSGYVPLENISLEPVWEIYSLRSNSWRKLDIVMPTTGGFDNEARVSIDGVCHWWSWDNTGSFLVSFDLSNEVFCTTPIPADIGNNFDNGCLWRHLVVLNGSIALVTYQTQMTLFNISILGELSVKESWIKLFIVGPLPCIEFPFGVVKGKIFFVREDKEIAWFDLSTQMIEELGVKAESGINCQIVIYWKNFLPIDGINK</sequence>
<gene>
    <name evidence="1" type="ORF">MILVUS5_LOCUS4870</name>
</gene>
<accession>A0ACB0IPH4</accession>
<dbReference type="EMBL" id="CASHSV030000002">
    <property type="protein sequence ID" value="CAJ2633841.1"/>
    <property type="molecule type" value="Genomic_DNA"/>
</dbReference>
<keyword evidence="2" id="KW-1185">Reference proteome</keyword>
<evidence type="ECO:0000313" key="1">
    <source>
        <dbReference type="EMBL" id="CAJ2633841.1"/>
    </source>
</evidence>
<comment type="caution">
    <text evidence="1">The sequence shown here is derived from an EMBL/GenBank/DDBJ whole genome shotgun (WGS) entry which is preliminary data.</text>
</comment>